<comment type="caution">
    <text evidence="1">The sequence shown here is derived from an EMBL/GenBank/DDBJ whole genome shotgun (WGS) entry which is preliminary data.</text>
</comment>
<keyword evidence="2" id="KW-1185">Reference proteome</keyword>
<evidence type="ECO:0000313" key="1">
    <source>
        <dbReference type="EMBL" id="EEK15893.1"/>
    </source>
</evidence>
<sequence>MALTGYVLDRDREPIEFASVRVEGTSIGTWSDLTGAYRLELTPTTDSVVVSYSSIGY</sequence>
<dbReference type="eggNOG" id="COG1629">
    <property type="taxonomic scope" value="Bacteria"/>
</dbReference>
<dbReference type="SUPFAM" id="SSF49464">
    <property type="entry name" value="Carboxypeptidase regulatory domain-like"/>
    <property type="match status" value="1"/>
</dbReference>
<dbReference type="Pfam" id="PF13715">
    <property type="entry name" value="CarbopepD_reg_2"/>
    <property type="match status" value="1"/>
</dbReference>
<feature type="non-terminal residue" evidence="1">
    <location>
        <position position="57"/>
    </location>
</feature>
<evidence type="ECO:0000313" key="2">
    <source>
        <dbReference type="Proteomes" id="UP000003303"/>
    </source>
</evidence>
<dbReference type="AlphaFoldDB" id="C2MEF9"/>
<proteinExistence type="predicted"/>
<organism evidence="1 2">
    <name type="scientific">Porphyromonas uenonis 60-3</name>
    <dbReference type="NCBI Taxonomy" id="596327"/>
    <lineage>
        <taxon>Bacteria</taxon>
        <taxon>Pseudomonadati</taxon>
        <taxon>Bacteroidota</taxon>
        <taxon>Bacteroidia</taxon>
        <taxon>Bacteroidales</taxon>
        <taxon>Porphyromonadaceae</taxon>
        <taxon>Porphyromonas</taxon>
    </lineage>
</organism>
<dbReference type="EMBL" id="ACLR01000236">
    <property type="protein sequence ID" value="EEK15893.1"/>
    <property type="molecule type" value="Genomic_DNA"/>
</dbReference>
<name>C2MEF9_9PORP</name>
<evidence type="ECO:0008006" key="3">
    <source>
        <dbReference type="Google" id="ProtNLM"/>
    </source>
</evidence>
<reference evidence="1 2" key="1">
    <citation type="submission" date="2009-04" db="EMBL/GenBank/DDBJ databases">
        <authorList>
            <person name="Sebastian Y."/>
            <person name="Madupu R."/>
            <person name="Durkin A.S."/>
            <person name="Torralba M."/>
            <person name="Methe B."/>
            <person name="Sutton G.G."/>
            <person name="Strausberg R.L."/>
            <person name="Nelson K.E."/>
        </authorList>
    </citation>
    <scope>NUCLEOTIDE SEQUENCE [LARGE SCALE GENOMIC DNA]</scope>
    <source>
        <strain evidence="1 2">60-3</strain>
    </source>
</reference>
<accession>C2MEF9</accession>
<dbReference type="Gene3D" id="2.60.40.1120">
    <property type="entry name" value="Carboxypeptidase-like, regulatory domain"/>
    <property type="match status" value="1"/>
</dbReference>
<gene>
    <name evidence="1" type="ORF">PORUE0001_2007</name>
</gene>
<protein>
    <recommendedName>
        <fullName evidence="3">TonB-dependent receptor plug domain-containing protein</fullName>
    </recommendedName>
</protein>
<dbReference type="InterPro" id="IPR008969">
    <property type="entry name" value="CarboxyPept-like_regulatory"/>
</dbReference>
<dbReference type="Proteomes" id="UP000003303">
    <property type="component" value="Unassembled WGS sequence"/>
</dbReference>